<proteinExistence type="predicted"/>
<sequence length="47" mass="5360">MHVFYIKDKPVIKETKSKWLHSAHHTGLTENKHFTAQAPKAGGTKIF</sequence>
<protein>
    <submittedName>
        <fullName evidence="1">Uncharacterized protein</fullName>
    </submittedName>
</protein>
<name>A0A0E9X677_ANGAN</name>
<reference evidence="1" key="2">
    <citation type="journal article" date="2015" name="Fish Shellfish Immunol.">
        <title>Early steps in the European eel (Anguilla anguilla)-Vibrio vulnificus interaction in the gills: Role of the RtxA13 toxin.</title>
        <authorList>
            <person name="Callol A."/>
            <person name="Pajuelo D."/>
            <person name="Ebbesson L."/>
            <person name="Teles M."/>
            <person name="MacKenzie S."/>
            <person name="Amaro C."/>
        </authorList>
    </citation>
    <scope>NUCLEOTIDE SEQUENCE</scope>
</reference>
<dbReference type="EMBL" id="GBXM01010626">
    <property type="protein sequence ID" value="JAH97951.1"/>
    <property type="molecule type" value="Transcribed_RNA"/>
</dbReference>
<dbReference type="AlphaFoldDB" id="A0A0E9X677"/>
<reference evidence="1" key="1">
    <citation type="submission" date="2014-11" db="EMBL/GenBank/DDBJ databases">
        <authorList>
            <person name="Amaro Gonzalez C."/>
        </authorList>
    </citation>
    <scope>NUCLEOTIDE SEQUENCE</scope>
</reference>
<accession>A0A0E9X677</accession>
<organism evidence="1">
    <name type="scientific">Anguilla anguilla</name>
    <name type="common">European freshwater eel</name>
    <name type="synonym">Muraena anguilla</name>
    <dbReference type="NCBI Taxonomy" id="7936"/>
    <lineage>
        <taxon>Eukaryota</taxon>
        <taxon>Metazoa</taxon>
        <taxon>Chordata</taxon>
        <taxon>Craniata</taxon>
        <taxon>Vertebrata</taxon>
        <taxon>Euteleostomi</taxon>
        <taxon>Actinopterygii</taxon>
        <taxon>Neopterygii</taxon>
        <taxon>Teleostei</taxon>
        <taxon>Anguilliformes</taxon>
        <taxon>Anguillidae</taxon>
        <taxon>Anguilla</taxon>
    </lineage>
</organism>
<evidence type="ECO:0000313" key="1">
    <source>
        <dbReference type="EMBL" id="JAH97951.1"/>
    </source>
</evidence>